<feature type="compositionally biased region" description="Basic and acidic residues" evidence="5">
    <location>
        <begin position="51"/>
        <end position="77"/>
    </location>
</feature>
<evidence type="ECO:0000256" key="1">
    <source>
        <dbReference type="ARBA" id="ARBA00004604"/>
    </source>
</evidence>
<feature type="compositionally biased region" description="Basic residues" evidence="5">
    <location>
        <begin position="219"/>
        <end position="231"/>
    </location>
</feature>
<dbReference type="AlphaFoldDB" id="A0AAD4LJZ4"/>
<evidence type="ECO:0000256" key="3">
    <source>
        <dbReference type="ARBA" id="ARBA00023054"/>
    </source>
</evidence>
<protein>
    <submittedName>
        <fullName evidence="6">Nucleolar protein 12-domain-containing protein</fullName>
    </submittedName>
</protein>
<sequence>MTSNIKSLTQSHKVIRAKRKQKREQVPAVVFDEDARREFLTGFHKRKLAKKEESKKRALAREKQEHLEARREQRRVLAEQATENAAKVEAAYGGFVQDTGSDDEEWHGIASAPSHDAGLEQETYSDEEQLATVTIVEDFDPSTLIHGPTPSSEPQAPLPPPSSSPRKGGERVRDGEEGRKTSKRKNATVRYETKAARRAAQVKQRARRTEKAELAGGRAARKTKAGRKKRR</sequence>
<dbReference type="Proteomes" id="UP001201163">
    <property type="component" value="Unassembled WGS sequence"/>
</dbReference>
<keyword evidence="3" id="KW-0175">Coiled coil</keyword>
<evidence type="ECO:0000256" key="2">
    <source>
        <dbReference type="ARBA" id="ARBA00007175"/>
    </source>
</evidence>
<reference evidence="6" key="1">
    <citation type="submission" date="2022-01" db="EMBL/GenBank/DDBJ databases">
        <title>Comparative genomics reveals a dynamic genome evolution in the ectomycorrhizal milk-cap (Lactarius) mushrooms.</title>
        <authorList>
            <consortium name="DOE Joint Genome Institute"/>
            <person name="Lebreton A."/>
            <person name="Tang N."/>
            <person name="Kuo A."/>
            <person name="LaButti K."/>
            <person name="Drula E."/>
            <person name="Barry K."/>
            <person name="Clum A."/>
            <person name="Lipzen A."/>
            <person name="Mousain D."/>
            <person name="Ng V."/>
            <person name="Wang R."/>
            <person name="Wang X."/>
            <person name="Dai Y."/>
            <person name="Henrissat B."/>
            <person name="Grigoriev I.V."/>
            <person name="Guerin-Laguette A."/>
            <person name="Yu F."/>
            <person name="Martin F.M."/>
        </authorList>
    </citation>
    <scope>NUCLEOTIDE SEQUENCE</scope>
    <source>
        <strain evidence="6">QP</strain>
    </source>
</reference>
<dbReference type="PANTHER" id="PTHR14577:SF0">
    <property type="entry name" value="NUCLEOLAR PROTEIN 12"/>
    <property type="match status" value="1"/>
</dbReference>
<comment type="subcellular location">
    <subcellularLocation>
        <location evidence="1">Nucleus</location>
        <location evidence="1">Nucleolus</location>
    </subcellularLocation>
</comment>
<proteinExistence type="inferred from homology"/>
<organism evidence="6 7">
    <name type="scientific">Lactarius akahatsu</name>
    <dbReference type="NCBI Taxonomy" id="416441"/>
    <lineage>
        <taxon>Eukaryota</taxon>
        <taxon>Fungi</taxon>
        <taxon>Dikarya</taxon>
        <taxon>Basidiomycota</taxon>
        <taxon>Agaricomycotina</taxon>
        <taxon>Agaricomycetes</taxon>
        <taxon>Russulales</taxon>
        <taxon>Russulaceae</taxon>
        <taxon>Lactarius</taxon>
    </lineage>
</organism>
<feature type="compositionally biased region" description="Basic residues" evidence="5">
    <location>
        <begin position="13"/>
        <end position="22"/>
    </location>
</feature>
<dbReference type="GO" id="GO:0005730">
    <property type="term" value="C:nucleolus"/>
    <property type="evidence" value="ECO:0007669"/>
    <property type="project" value="UniProtKB-SubCell"/>
</dbReference>
<evidence type="ECO:0000256" key="5">
    <source>
        <dbReference type="SAM" id="MobiDB-lite"/>
    </source>
</evidence>
<feature type="compositionally biased region" description="Basic and acidic residues" evidence="5">
    <location>
        <begin position="167"/>
        <end position="180"/>
    </location>
</feature>
<feature type="compositionally biased region" description="Polar residues" evidence="5">
    <location>
        <begin position="1"/>
        <end position="12"/>
    </location>
</feature>
<gene>
    <name evidence="6" type="ORF">EDB92DRAFT_347060</name>
</gene>
<dbReference type="InterPro" id="IPR019186">
    <property type="entry name" value="Nucleolar_protein_12"/>
</dbReference>
<evidence type="ECO:0000313" key="6">
    <source>
        <dbReference type="EMBL" id="KAH8993971.1"/>
    </source>
</evidence>
<evidence type="ECO:0000256" key="4">
    <source>
        <dbReference type="ARBA" id="ARBA00023242"/>
    </source>
</evidence>
<accession>A0AAD4LJZ4</accession>
<name>A0AAD4LJZ4_9AGAM</name>
<dbReference type="Pfam" id="PF09805">
    <property type="entry name" value="Nop25"/>
    <property type="match status" value="1"/>
</dbReference>
<feature type="region of interest" description="Disordered" evidence="5">
    <location>
        <begin position="1"/>
        <end position="25"/>
    </location>
</feature>
<dbReference type="GO" id="GO:0019843">
    <property type="term" value="F:rRNA binding"/>
    <property type="evidence" value="ECO:0007669"/>
    <property type="project" value="TreeGrafter"/>
</dbReference>
<dbReference type="EMBL" id="JAKELL010000016">
    <property type="protein sequence ID" value="KAH8993971.1"/>
    <property type="molecule type" value="Genomic_DNA"/>
</dbReference>
<feature type="region of interest" description="Disordered" evidence="5">
    <location>
        <begin position="51"/>
        <end position="78"/>
    </location>
</feature>
<comment type="caution">
    <text evidence="6">The sequence shown here is derived from an EMBL/GenBank/DDBJ whole genome shotgun (WGS) entry which is preliminary data.</text>
</comment>
<comment type="similarity">
    <text evidence="2">Belongs to the RRP17 family.</text>
</comment>
<dbReference type="PANTHER" id="PTHR14577">
    <property type="entry name" value="NUCLEOLAR PROTEIN 12"/>
    <property type="match status" value="1"/>
</dbReference>
<keyword evidence="4" id="KW-0539">Nucleus</keyword>
<keyword evidence="7" id="KW-1185">Reference proteome</keyword>
<evidence type="ECO:0000313" key="7">
    <source>
        <dbReference type="Proteomes" id="UP001201163"/>
    </source>
</evidence>
<feature type="region of interest" description="Disordered" evidence="5">
    <location>
        <begin position="94"/>
        <end position="231"/>
    </location>
</feature>